<keyword evidence="3" id="KW-1185">Reference proteome</keyword>
<accession>A0ABW6BCC5</accession>
<keyword evidence="1" id="KW-0732">Signal</keyword>
<gene>
    <name evidence="2" type="ORF">ACFS7Y_05990</name>
</gene>
<evidence type="ECO:0000313" key="2">
    <source>
        <dbReference type="EMBL" id="MFD2966927.1"/>
    </source>
</evidence>
<feature type="signal peptide" evidence="1">
    <location>
        <begin position="1"/>
        <end position="22"/>
    </location>
</feature>
<reference evidence="3" key="1">
    <citation type="journal article" date="2019" name="Int. J. Syst. Evol. Microbiol.">
        <title>The Global Catalogue of Microorganisms (GCM) 10K type strain sequencing project: providing services to taxonomists for standard genome sequencing and annotation.</title>
        <authorList>
            <consortium name="The Broad Institute Genomics Platform"/>
            <consortium name="The Broad Institute Genome Sequencing Center for Infectious Disease"/>
            <person name="Wu L."/>
            <person name="Ma J."/>
        </authorList>
    </citation>
    <scope>NUCLEOTIDE SEQUENCE [LARGE SCALE GENOMIC DNA]</scope>
    <source>
        <strain evidence="3">KCTC 22814</strain>
    </source>
</reference>
<evidence type="ECO:0000256" key="1">
    <source>
        <dbReference type="SAM" id="SignalP"/>
    </source>
</evidence>
<name>A0ABW6BCC5_9SPHI</name>
<evidence type="ECO:0000313" key="3">
    <source>
        <dbReference type="Proteomes" id="UP001597525"/>
    </source>
</evidence>
<comment type="caution">
    <text evidence="2">The sequence shown here is derived from an EMBL/GenBank/DDBJ whole genome shotgun (WGS) entry which is preliminary data.</text>
</comment>
<dbReference type="RefSeq" id="WP_320182625.1">
    <property type="nucleotide sequence ID" value="NZ_CP138332.1"/>
</dbReference>
<proteinExistence type="predicted"/>
<protein>
    <submittedName>
        <fullName evidence="2">Uncharacterized protein</fullName>
    </submittedName>
</protein>
<organism evidence="2 3">
    <name type="scientific">Sphingobacterium bambusae</name>
    <dbReference type="NCBI Taxonomy" id="662858"/>
    <lineage>
        <taxon>Bacteria</taxon>
        <taxon>Pseudomonadati</taxon>
        <taxon>Bacteroidota</taxon>
        <taxon>Sphingobacteriia</taxon>
        <taxon>Sphingobacteriales</taxon>
        <taxon>Sphingobacteriaceae</taxon>
        <taxon>Sphingobacterium</taxon>
    </lineage>
</organism>
<dbReference type="EMBL" id="JBHUPB010000004">
    <property type="protein sequence ID" value="MFD2966927.1"/>
    <property type="molecule type" value="Genomic_DNA"/>
</dbReference>
<dbReference type="Proteomes" id="UP001597525">
    <property type="component" value="Unassembled WGS sequence"/>
</dbReference>
<sequence length="131" mass="14804">MKTSLLLVLSCFLLLLGGSALATMPVPSDSLVSTSTFSISLHPAAKQEQHKKLHVKKASPLTHQQQDSFTEADEDFNFNRHFELQTRDILLFAVAVVWAYRPIFTSKPLPFPWTVQQAIPGKYILQRVLRI</sequence>
<feature type="chain" id="PRO_5046952432" evidence="1">
    <location>
        <begin position="23"/>
        <end position="131"/>
    </location>
</feature>